<dbReference type="PIRSF" id="PIRSF019254">
    <property type="entry name" value="CFP29"/>
    <property type="match status" value="1"/>
</dbReference>
<dbReference type="InterPro" id="IPR051429">
    <property type="entry name" value="Encapsulin_nc"/>
</dbReference>
<comment type="similarity">
    <text evidence="2">Belongs to the encapsulin family. Family 1 subfamily.</text>
</comment>
<dbReference type="SUPFAM" id="SSF56563">
    <property type="entry name" value="Major capsid protein gp5"/>
    <property type="match status" value="1"/>
</dbReference>
<organism evidence="4 5">
    <name type="scientific">Brachyspira hyodysenteriae (strain ATCC 49526 / WA1)</name>
    <dbReference type="NCBI Taxonomy" id="565034"/>
    <lineage>
        <taxon>Bacteria</taxon>
        <taxon>Pseudomonadati</taxon>
        <taxon>Spirochaetota</taxon>
        <taxon>Spirochaetia</taxon>
        <taxon>Brachyspirales</taxon>
        <taxon>Brachyspiraceae</taxon>
        <taxon>Brachyspira</taxon>
    </lineage>
</organism>
<dbReference type="AlphaFoldDB" id="A0A3B6VI39"/>
<dbReference type="InterPro" id="IPR007544">
    <property type="entry name" value="ENCAP"/>
</dbReference>
<reference evidence="4 5" key="1">
    <citation type="journal article" date="2009" name="PLoS ONE">
        <title>Genome sequence of the pathogenic intestinal spirochete Brachyspira hyodysenteriae reveals adaptations to its lifestyle in the porcine large intestine.</title>
        <authorList>
            <person name="Bellgard M.I."/>
            <person name="Wanchanthuek P."/>
            <person name="La T."/>
            <person name="Ryan K."/>
            <person name="Moolhuijzen P."/>
            <person name="Albertyn Z."/>
            <person name="Shaban B."/>
            <person name="Motro Y."/>
            <person name="Dunn D.S."/>
            <person name="Schibeci D."/>
            <person name="Hunter A."/>
            <person name="Barrero R."/>
            <person name="Phillips N.D."/>
            <person name="Hampson D.J."/>
        </authorList>
    </citation>
    <scope>NUCLEOTIDE SEQUENCE [LARGE SCALE GENOMIC DNA]</scope>
    <source>
        <strain evidence="5">ATCC 49526 / WA1</strain>
    </source>
</reference>
<keyword evidence="3" id="KW-1284">Encapsulin nanocompartment</keyword>
<dbReference type="PANTHER" id="PTHR37165">
    <property type="entry name" value="PEPTIDASE U56 FAMILY"/>
    <property type="match status" value="1"/>
</dbReference>
<evidence type="ECO:0000256" key="1">
    <source>
        <dbReference type="ARBA" id="ARBA00033738"/>
    </source>
</evidence>
<accession>A0A3B6VI39</accession>
<evidence type="ECO:0000313" key="4">
    <source>
        <dbReference type="EMBL" id="ACN83636.1"/>
    </source>
</evidence>
<dbReference type="Gene3D" id="3.30.2400.30">
    <property type="match status" value="1"/>
</dbReference>
<evidence type="ECO:0000256" key="3">
    <source>
        <dbReference type="ARBA" id="ARBA00033787"/>
    </source>
</evidence>
<dbReference type="Pfam" id="PF04454">
    <property type="entry name" value="Linocin_M18"/>
    <property type="match status" value="1"/>
</dbReference>
<sequence length="269" mass="30286">MDYLARESSPFEESFWQNIDKVVVETASRTLIGRRFLSIYGPLGAGAISVQYDKSDREEVFEDGFVKTSGRKSVELPQIYQDFTLLWRDLENNISNKLPLDLSIVSQAAQTLANKEDNLIFNGNDFLELKGILNAEGAQKLQISDWGQGENPYTDIVKAINMIREKGIVGRFVLCLSQSLYFDLQRIQQGTGMTEAQRISSMIGNLYNVPVIKGKKAALICAEPQYMDLAVGIDMSTAYLEQKDLNHSFRIMETIIPRIKDSNAIVVLE</sequence>
<keyword evidence="5" id="KW-1185">Reference proteome</keyword>
<dbReference type="PANTHER" id="PTHR37165:SF1">
    <property type="entry name" value="TYPE 1 ENCAPSULIN SHELL PROTEIN"/>
    <property type="match status" value="1"/>
</dbReference>
<dbReference type="Gene3D" id="3.30.2320.10">
    <property type="entry name" value="hypothetical protein PF0899 domain"/>
    <property type="match status" value="1"/>
</dbReference>
<dbReference type="NCBIfam" id="NF041155">
    <property type="entry name" value="encap_f1"/>
    <property type="match status" value="1"/>
</dbReference>
<name>A0A3B6VI39_BRAHW</name>
<evidence type="ECO:0000313" key="5">
    <source>
        <dbReference type="Proteomes" id="UP000001803"/>
    </source>
</evidence>
<dbReference type="STRING" id="565034.BHWA1_01156"/>
<dbReference type="KEGG" id="bhy:BHWA1_01156"/>
<comment type="subcellular location">
    <subcellularLocation>
        <location evidence="1">Encapsulin nanocompartment</location>
    </subcellularLocation>
</comment>
<dbReference type="Proteomes" id="UP000001803">
    <property type="component" value="Chromosome"/>
</dbReference>
<evidence type="ECO:0000256" key="2">
    <source>
        <dbReference type="ARBA" id="ARBA00033743"/>
    </source>
</evidence>
<gene>
    <name evidence="4" type="ordered locus">BHWA1_01156</name>
</gene>
<dbReference type="EMBL" id="CP001357">
    <property type="protein sequence ID" value="ACN83636.1"/>
    <property type="molecule type" value="Genomic_DNA"/>
</dbReference>
<dbReference type="GO" id="GO:0140737">
    <property type="term" value="C:encapsulin nanocompartment"/>
    <property type="evidence" value="ECO:0007669"/>
    <property type="project" value="UniProtKB-SubCell"/>
</dbReference>
<protein>
    <submittedName>
        <fullName evidence="4">Linocin M18 bacteriocin protein</fullName>
    </submittedName>
</protein>
<dbReference type="RefSeq" id="WP_012670683.1">
    <property type="nucleotide sequence ID" value="NC_012225.1"/>
</dbReference>
<proteinExistence type="inferred from homology"/>